<keyword evidence="1" id="KW-0808">Transferase</keyword>
<sequence>MLTFLTFSLLWAGVNAACSRDTTALTSDCSSQCYEGRPCIAFASDASCNATTFGTCVSDDSSSSSSSSSSGDSCAFECFTNGPNDFAENGAVEFTEYLFFIPYGDSESKWEANWTSSQASTVDAQLQSKEDETQNYPSESNLVFQDIEPLKFQSSTTSVMLVGGTNVWGVRGKASKVTLSTEFLSSNTQLTNISMVNLGFDTDPPQSTFPTTNIESFRMSNCLLSTYPADLEFMTSVVHIDFSLNYFKDYPVKFSHATMQTLNLSTNALEACSGDFPNMTNLDLSDNTLKDVPSNIFDMTNLKTLNLSRNSFSGVSLTSSQVKFLQNVKTLTIDTFGDVSSCSSSALATVGGVSVCTTTTDSGSSSGSNDIQDSNVAAIVGGVVGAFVVAILLGVAFWCYRRRKARGKGFGTATGFTDPSRRSTQGGISIWNDQELLSLQVNADDIVDVRKLGSGAFGVVYLAKYRQNILVACKRLKKGEATYNNTQSFIAEIKLCATLDHPRVVRLIGVAWTIESDLQAIFEYMSNGDLRTYLEKSKAGGRHWNAEKLQLTADITEALVYVHSFTPPIVHRDLKSRNVLLSDDMRGHLSDFGVARIRSANNTMTSGVGTGRWLAPEVIAGNRDYDQTSDIYALGVVISELDTHMLPYEDARGAGGNPLADVAILQLVASGRLLPTFGPQCPPELRDLATRCMAYDPQERPTAVEVAFALRTLQKSGRIY</sequence>
<evidence type="ECO:0000313" key="8">
    <source>
        <dbReference type="EMBL" id="KAG2522366.1"/>
    </source>
</evidence>
<dbReference type="Proteomes" id="UP000792063">
    <property type="component" value="Unassembled WGS sequence"/>
</dbReference>
<comment type="caution">
    <text evidence="11">The sequence shown here is derived from an EMBL/GenBank/DDBJ whole genome shotgun (WGS) entry which is preliminary data.</text>
</comment>
<dbReference type="EMBL" id="JPWU03000216">
    <property type="protein sequence ID" value="KAG2522366.1"/>
    <property type="molecule type" value="Genomic_DNA"/>
</dbReference>
<dbReference type="InterPro" id="IPR008271">
    <property type="entry name" value="Ser/Thr_kinase_AS"/>
</dbReference>
<keyword evidence="3 4" id="KW-0067">ATP-binding</keyword>
<dbReference type="Proteomes" id="UP000285883">
    <property type="component" value="Unassembled WGS sequence"/>
</dbReference>
<dbReference type="PROSITE" id="PS00108">
    <property type="entry name" value="PROTEIN_KINASE_ST"/>
    <property type="match status" value="1"/>
</dbReference>
<evidence type="ECO:0000313" key="12">
    <source>
        <dbReference type="Proteomes" id="UP000285624"/>
    </source>
</evidence>
<accession>A0A3R7HUS7</accession>
<dbReference type="PROSITE" id="PS00107">
    <property type="entry name" value="PROTEIN_KINASE_ATP"/>
    <property type="match status" value="1"/>
</dbReference>
<feature type="transmembrane region" description="Helical" evidence="5">
    <location>
        <begin position="376"/>
        <end position="400"/>
    </location>
</feature>
<organism evidence="11 12">
    <name type="scientific">Phytophthora kernoviae</name>
    <dbReference type="NCBI Taxonomy" id="325452"/>
    <lineage>
        <taxon>Eukaryota</taxon>
        <taxon>Sar</taxon>
        <taxon>Stramenopiles</taxon>
        <taxon>Oomycota</taxon>
        <taxon>Peronosporomycetes</taxon>
        <taxon>Peronosporales</taxon>
        <taxon>Peronosporaceae</taxon>
        <taxon>Phytophthora</taxon>
    </lineage>
</organism>
<dbReference type="PROSITE" id="PS50011">
    <property type="entry name" value="PROTEIN_KINASE_DOM"/>
    <property type="match status" value="1"/>
</dbReference>
<dbReference type="Gene3D" id="1.20.5.510">
    <property type="entry name" value="Single helix bin"/>
    <property type="match status" value="1"/>
</dbReference>
<keyword evidence="5" id="KW-1133">Transmembrane helix</keyword>
<dbReference type="PANTHER" id="PTHR44329">
    <property type="entry name" value="SERINE/THREONINE-PROTEIN KINASE TNNI3K-RELATED"/>
    <property type="match status" value="1"/>
</dbReference>
<dbReference type="SMART" id="SM00220">
    <property type="entry name" value="S_TKc"/>
    <property type="match status" value="1"/>
</dbReference>
<evidence type="ECO:0000256" key="2">
    <source>
        <dbReference type="ARBA" id="ARBA00022741"/>
    </source>
</evidence>
<dbReference type="EMBL" id="MBDN02000226">
    <property type="protein sequence ID" value="RLN77774.1"/>
    <property type="molecule type" value="Genomic_DNA"/>
</dbReference>
<evidence type="ECO:0000313" key="10">
    <source>
        <dbReference type="EMBL" id="RLN43969.1"/>
    </source>
</evidence>
<evidence type="ECO:0000259" key="7">
    <source>
        <dbReference type="PROSITE" id="PS50011"/>
    </source>
</evidence>
<dbReference type="PRINTS" id="PR00109">
    <property type="entry name" value="TYRKINASE"/>
</dbReference>
<dbReference type="AlphaFoldDB" id="A0A3R7HUS7"/>
<reference evidence="12 13" key="2">
    <citation type="submission" date="2018-07" db="EMBL/GenBank/DDBJ databases">
        <title>Genome sequencing of oomycete isolates from Chile give support for New Zealand origin for Phytophthora kernoviae and make available the first Nothophytophthora sp. genome.</title>
        <authorList>
            <person name="Studholme D.J."/>
            <person name="Sanfuentes E."/>
            <person name="Panda P."/>
            <person name="Hill R."/>
            <person name="Sambles C."/>
            <person name="Grant M."/>
            <person name="Williams N.M."/>
            <person name="Mcdougal R.L."/>
        </authorList>
    </citation>
    <scope>NUCLEOTIDE SEQUENCE [LARGE SCALE GENOMIC DNA]</scope>
    <source>
        <strain evidence="10">Chile2</strain>
        <strain evidence="11">Chile4</strain>
    </source>
</reference>
<evidence type="ECO:0000313" key="13">
    <source>
        <dbReference type="Proteomes" id="UP000285883"/>
    </source>
</evidence>
<reference evidence="8" key="3">
    <citation type="submission" date="2020-06" db="EMBL/GenBank/DDBJ databases">
        <authorList>
            <person name="Studholme D.J."/>
        </authorList>
    </citation>
    <scope>NUCLEOTIDE SEQUENCE</scope>
    <source>
        <strain evidence="9">NZFS 2646</strain>
        <strain evidence="8">NZFS 3630</strain>
    </source>
</reference>
<evidence type="ECO:0000313" key="9">
    <source>
        <dbReference type="EMBL" id="KAG2527830.1"/>
    </source>
</evidence>
<dbReference type="GO" id="GO:0004674">
    <property type="term" value="F:protein serine/threonine kinase activity"/>
    <property type="evidence" value="ECO:0007669"/>
    <property type="project" value="UniProtKB-KW"/>
</dbReference>
<proteinExistence type="predicted"/>
<dbReference type="EMBL" id="JPWV03000050">
    <property type="protein sequence ID" value="KAG2527830.1"/>
    <property type="molecule type" value="Genomic_DNA"/>
</dbReference>
<evidence type="ECO:0000256" key="4">
    <source>
        <dbReference type="PROSITE-ProRule" id="PRU10141"/>
    </source>
</evidence>
<keyword evidence="12" id="KW-1185">Reference proteome</keyword>
<keyword evidence="1" id="KW-0723">Serine/threonine-protein kinase</keyword>
<evidence type="ECO:0000256" key="3">
    <source>
        <dbReference type="ARBA" id="ARBA00022840"/>
    </source>
</evidence>
<feature type="signal peptide" evidence="6">
    <location>
        <begin position="1"/>
        <end position="16"/>
    </location>
</feature>
<dbReference type="Gene3D" id="3.80.10.10">
    <property type="entry name" value="Ribonuclease Inhibitor"/>
    <property type="match status" value="1"/>
</dbReference>
<feature type="binding site" evidence="4">
    <location>
        <position position="474"/>
    </location>
    <ligand>
        <name>ATP</name>
        <dbReference type="ChEBI" id="CHEBI:30616"/>
    </ligand>
</feature>
<dbReference type="Pfam" id="PF00069">
    <property type="entry name" value="Pkinase"/>
    <property type="match status" value="1"/>
</dbReference>
<dbReference type="Proteomes" id="UP000285624">
    <property type="component" value="Unassembled WGS sequence"/>
</dbReference>
<protein>
    <recommendedName>
        <fullName evidence="7">Protein kinase domain-containing protein</fullName>
    </recommendedName>
</protein>
<dbReference type="Gene3D" id="1.10.510.10">
    <property type="entry name" value="Transferase(Phosphotransferase) domain 1"/>
    <property type="match status" value="1"/>
</dbReference>
<dbReference type="SUPFAM" id="SSF52058">
    <property type="entry name" value="L domain-like"/>
    <property type="match status" value="1"/>
</dbReference>
<dbReference type="InterPro" id="IPR001245">
    <property type="entry name" value="Ser-Thr/Tyr_kinase_cat_dom"/>
</dbReference>
<keyword evidence="5" id="KW-0472">Membrane</keyword>
<dbReference type="InterPro" id="IPR000719">
    <property type="entry name" value="Prot_kinase_dom"/>
</dbReference>
<dbReference type="Proteomes" id="UP000785171">
    <property type="component" value="Unassembled WGS sequence"/>
</dbReference>
<dbReference type="SUPFAM" id="SSF56112">
    <property type="entry name" value="Protein kinase-like (PK-like)"/>
    <property type="match status" value="1"/>
</dbReference>
<dbReference type="EMBL" id="MAYM02000332">
    <property type="protein sequence ID" value="RLN43969.1"/>
    <property type="molecule type" value="Genomic_DNA"/>
</dbReference>
<gene>
    <name evidence="10" type="ORF">BBI17_003350</name>
    <name evidence="11" type="ORF">BBO99_00006475</name>
    <name evidence="9" type="ORF">JM16_003007</name>
    <name evidence="8" type="ORF">JM18_006187</name>
</gene>
<keyword evidence="2 4" id="KW-0547">Nucleotide-binding</keyword>
<evidence type="ECO:0000256" key="5">
    <source>
        <dbReference type="SAM" id="Phobius"/>
    </source>
</evidence>
<dbReference type="PANTHER" id="PTHR44329:SF214">
    <property type="entry name" value="PROTEIN KINASE DOMAIN-CONTAINING PROTEIN"/>
    <property type="match status" value="1"/>
</dbReference>
<evidence type="ECO:0000313" key="11">
    <source>
        <dbReference type="EMBL" id="RLN77774.1"/>
    </source>
</evidence>
<feature type="domain" description="Protein kinase" evidence="7">
    <location>
        <begin position="446"/>
        <end position="713"/>
    </location>
</feature>
<keyword evidence="5" id="KW-0812">Transmembrane</keyword>
<feature type="chain" id="PRO_5036092315" description="Protein kinase domain-containing protein" evidence="6">
    <location>
        <begin position="17"/>
        <end position="720"/>
    </location>
</feature>
<dbReference type="GO" id="GO:0005524">
    <property type="term" value="F:ATP binding"/>
    <property type="evidence" value="ECO:0007669"/>
    <property type="project" value="UniProtKB-UniRule"/>
</dbReference>
<keyword evidence="6" id="KW-0732">Signal</keyword>
<evidence type="ECO:0000256" key="1">
    <source>
        <dbReference type="ARBA" id="ARBA00022527"/>
    </source>
</evidence>
<dbReference type="InterPro" id="IPR017441">
    <property type="entry name" value="Protein_kinase_ATP_BS"/>
</dbReference>
<dbReference type="STRING" id="325452.A0A3R7HUS7"/>
<name>A0A3R7HUS7_9STRA</name>
<keyword evidence="1" id="KW-0418">Kinase</keyword>
<dbReference type="InterPro" id="IPR051681">
    <property type="entry name" value="Ser/Thr_Kinases-Pseudokinases"/>
</dbReference>
<reference evidence="8" key="1">
    <citation type="journal article" date="2015" name="Genom Data">
        <title>Genome sequences of six Phytophthora species associated with forests in New Zealand.</title>
        <authorList>
            <person name="Studholme D.J."/>
            <person name="McDougal R.L."/>
            <person name="Sambles C."/>
            <person name="Hansen E."/>
            <person name="Hardy G."/>
            <person name="Grant M."/>
            <person name="Ganley R.J."/>
            <person name="Williams N.M."/>
        </authorList>
    </citation>
    <scope>NUCLEOTIDE SEQUENCE</scope>
    <source>
        <strain evidence="9">NZFS 2646</strain>
        <strain evidence="8">NZFS 3630</strain>
    </source>
</reference>
<dbReference type="InterPro" id="IPR032675">
    <property type="entry name" value="LRR_dom_sf"/>
</dbReference>
<evidence type="ECO:0000256" key="6">
    <source>
        <dbReference type="SAM" id="SignalP"/>
    </source>
</evidence>
<dbReference type="InterPro" id="IPR011009">
    <property type="entry name" value="Kinase-like_dom_sf"/>
</dbReference>